<comment type="caution">
    <text evidence="1">The sequence shown here is derived from an EMBL/GenBank/DDBJ whole genome shotgun (WGS) entry which is preliminary data.</text>
</comment>
<keyword evidence="2" id="KW-1185">Reference proteome</keyword>
<evidence type="ECO:0000313" key="2">
    <source>
        <dbReference type="Proteomes" id="UP000828390"/>
    </source>
</evidence>
<gene>
    <name evidence="1" type="ORF">DPMN_021200</name>
</gene>
<reference evidence="1" key="2">
    <citation type="submission" date="2020-11" db="EMBL/GenBank/DDBJ databases">
        <authorList>
            <person name="McCartney M.A."/>
            <person name="Auch B."/>
            <person name="Kono T."/>
            <person name="Mallez S."/>
            <person name="Becker A."/>
            <person name="Gohl D.M."/>
            <person name="Silverstein K.A.T."/>
            <person name="Koren S."/>
            <person name="Bechman K.B."/>
            <person name="Herman A."/>
            <person name="Abrahante J.E."/>
            <person name="Garbe J."/>
        </authorList>
    </citation>
    <scope>NUCLEOTIDE SEQUENCE</scope>
    <source>
        <strain evidence="1">Duluth1</strain>
        <tissue evidence="1">Whole animal</tissue>
    </source>
</reference>
<dbReference type="AlphaFoldDB" id="A0A9D4S9R7"/>
<organism evidence="1 2">
    <name type="scientific">Dreissena polymorpha</name>
    <name type="common">Zebra mussel</name>
    <name type="synonym">Mytilus polymorpha</name>
    <dbReference type="NCBI Taxonomy" id="45954"/>
    <lineage>
        <taxon>Eukaryota</taxon>
        <taxon>Metazoa</taxon>
        <taxon>Spiralia</taxon>
        <taxon>Lophotrochozoa</taxon>
        <taxon>Mollusca</taxon>
        <taxon>Bivalvia</taxon>
        <taxon>Autobranchia</taxon>
        <taxon>Heteroconchia</taxon>
        <taxon>Euheterodonta</taxon>
        <taxon>Imparidentia</taxon>
        <taxon>Neoheterodontei</taxon>
        <taxon>Myida</taxon>
        <taxon>Dreissenoidea</taxon>
        <taxon>Dreissenidae</taxon>
        <taxon>Dreissena</taxon>
    </lineage>
</organism>
<dbReference type="Proteomes" id="UP000828390">
    <property type="component" value="Unassembled WGS sequence"/>
</dbReference>
<protein>
    <submittedName>
        <fullName evidence="1">Uncharacterized protein</fullName>
    </submittedName>
</protein>
<name>A0A9D4S9R7_DREPO</name>
<dbReference type="EMBL" id="JAIWYP010000001">
    <property type="protein sequence ID" value="KAH3897016.1"/>
    <property type="molecule type" value="Genomic_DNA"/>
</dbReference>
<evidence type="ECO:0000313" key="1">
    <source>
        <dbReference type="EMBL" id="KAH3897016.1"/>
    </source>
</evidence>
<reference evidence="1" key="1">
    <citation type="journal article" date="2019" name="bioRxiv">
        <title>The Genome of the Zebra Mussel, Dreissena polymorpha: A Resource for Invasive Species Research.</title>
        <authorList>
            <person name="McCartney M.A."/>
            <person name="Auch B."/>
            <person name="Kono T."/>
            <person name="Mallez S."/>
            <person name="Zhang Y."/>
            <person name="Obille A."/>
            <person name="Becker A."/>
            <person name="Abrahante J.E."/>
            <person name="Garbe J."/>
            <person name="Badalamenti J.P."/>
            <person name="Herman A."/>
            <person name="Mangelson H."/>
            <person name="Liachko I."/>
            <person name="Sullivan S."/>
            <person name="Sone E.D."/>
            <person name="Koren S."/>
            <person name="Silverstein K.A.T."/>
            <person name="Beckman K.B."/>
            <person name="Gohl D.M."/>
        </authorList>
    </citation>
    <scope>NUCLEOTIDE SEQUENCE</scope>
    <source>
        <strain evidence="1">Duluth1</strain>
        <tissue evidence="1">Whole animal</tissue>
    </source>
</reference>
<accession>A0A9D4S9R7</accession>
<sequence length="75" mass="8277">MMRTDPCTISPFEIRFVNHGDAGLPRLLSGDGQPRNSTVVRAGTEAALLGELDEVTLFPLCGSFIFFPYFAEERV</sequence>
<proteinExistence type="predicted"/>